<reference evidence="1 2" key="1">
    <citation type="submission" date="2022-07" db="EMBL/GenBank/DDBJ databases">
        <title>Genome-wide signatures of adaptation to extreme environments.</title>
        <authorList>
            <person name="Cho C.H."/>
            <person name="Yoon H.S."/>
        </authorList>
    </citation>
    <scope>NUCLEOTIDE SEQUENCE [LARGE SCALE GENOMIC DNA]</scope>
    <source>
        <strain evidence="1 2">108.79 E11</strain>
    </source>
</reference>
<evidence type="ECO:0000313" key="1">
    <source>
        <dbReference type="EMBL" id="KAK4528186.1"/>
    </source>
</evidence>
<accession>A0AAV9IMA9</accession>
<protein>
    <submittedName>
        <fullName evidence="1">Uncharacterized protein</fullName>
    </submittedName>
</protein>
<organism evidence="1 2">
    <name type="scientific">Galdieria yellowstonensis</name>
    <dbReference type="NCBI Taxonomy" id="3028027"/>
    <lineage>
        <taxon>Eukaryota</taxon>
        <taxon>Rhodophyta</taxon>
        <taxon>Bangiophyceae</taxon>
        <taxon>Galdieriales</taxon>
        <taxon>Galdieriaceae</taxon>
        <taxon>Galdieria</taxon>
    </lineage>
</organism>
<sequence>MLYTCPYVACSFETGEFPLKEWLMTHIERRIKPDWYVTQHDPLGSFYYATWFHKTQYLSKLLKEREDSVKLSYNRLVEQGLIQRDKVV</sequence>
<dbReference type="AlphaFoldDB" id="A0AAV9IMA9"/>
<dbReference type="EMBL" id="JANCYU010000061">
    <property type="protein sequence ID" value="KAK4528186.1"/>
    <property type="molecule type" value="Genomic_DNA"/>
</dbReference>
<evidence type="ECO:0000313" key="2">
    <source>
        <dbReference type="Proteomes" id="UP001300502"/>
    </source>
</evidence>
<comment type="caution">
    <text evidence="1">The sequence shown here is derived from an EMBL/GenBank/DDBJ whole genome shotgun (WGS) entry which is preliminary data.</text>
</comment>
<keyword evidence="2" id="KW-1185">Reference proteome</keyword>
<name>A0AAV9IMA9_9RHOD</name>
<dbReference type="Proteomes" id="UP001300502">
    <property type="component" value="Unassembled WGS sequence"/>
</dbReference>
<gene>
    <name evidence="1" type="ORF">GAYE_SCF53G6121</name>
</gene>
<proteinExistence type="predicted"/>